<feature type="transmembrane region" description="Helical" evidence="1">
    <location>
        <begin position="210"/>
        <end position="230"/>
    </location>
</feature>
<proteinExistence type="predicted"/>
<dbReference type="RefSeq" id="WP_368009340.1">
    <property type="nucleotide sequence ID" value="NZ_JAMXFF010000063.1"/>
</dbReference>
<dbReference type="SMART" id="SM00014">
    <property type="entry name" value="acidPPc"/>
    <property type="match status" value="1"/>
</dbReference>
<protein>
    <submittedName>
        <fullName evidence="3">Phosphatase PAP2 family protein</fullName>
    </submittedName>
</protein>
<dbReference type="PANTHER" id="PTHR14969:SF13">
    <property type="entry name" value="AT30094P"/>
    <property type="match status" value="1"/>
</dbReference>
<evidence type="ECO:0000313" key="4">
    <source>
        <dbReference type="Proteomes" id="UP001525890"/>
    </source>
</evidence>
<evidence type="ECO:0000313" key="3">
    <source>
        <dbReference type="EMBL" id="MCT7969901.1"/>
    </source>
</evidence>
<feature type="transmembrane region" description="Helical" evidence="1">
    <location>
        <begin position="183"/>
        <end position="204"/>
    </location>
</feature>
<keyword evidence="1" id="KW-0472">Membrane</keyword>
<dbReference type="EMBL" id="JAMXFF010000063">
    <property type="protein sequence ID" value="MCT7969901.1"/>
    <property type="molecule type" value="Genomic_DNA"/>
</dbReference>
<feature type="transmembrane region" description="Helical" evidence="1">
    <location>
        <begin position="87"/>
        <end position="106"/>
    </location>
</feature>
<dbReference type="InterPro" id="IPR036938">
    <property type="entry name" value="PAP2/HPO_sf"/>
</dbReference>
<dbReference type="Pfam" id="PF01569">
    <property type="entry name" value="PAP2"/>
    <property type="match status" value="1"/>
</dbReference>
<keyword evidence="4" id="KW-1185">Reference proteome</keyword>
<keyword evidence="1" id="KW-1133">Transmembrane helix</keyword>
<organism evidence="3 4">
    <name type="scientific">Laspinema palackyanum D2a</name>
    <dbReference type="NCBI Taxonomy" id="2953684"/>
    <lineage>
        <taxon>Bacteria</taxon>
        <taxon>Bacillati</taxon>
        <taxon>Cyanobacteriota</taxon>
        <taxon>Cyanophyceae</taxon>
        <taxon>Oscillatoriophycideae</taxon>
        <taxon>Oscillatoriales</taxon>
        <taxon>Laspinemataceae</taxon>
        <taxon>Laspinema</taxon>
        <taxon>Laspinema palackyanum</taxon>
    </lineage>
</organism>
<keyword evidence="1" id="KW-0812">Transmembrane</keyword>
<feature type="domain" description="Phosphatidic acid phosphatase type 2/haloperoxidase" evidence="2">
    <location>
        <begin position="113"/>
        <end position="225"/>
    </location>
</feature>
<accession>A0ABT2N191</accession>
<dbReference type="InterPro" id="IPR000326">
    <property type="entry name" value="PAP2/HPO"/>
</dbReference>
<gene>
    <name evidence="3" type="ORF">NG799_26655</name>
</gene>
<sequence length="242" mass="28023">MFRFRQKAAQWVRFWQQQFNSQSWLSLHSLMLIKGILLFLLSMGVFLYITDGVINQETRDWDLKIMLAIQKTHTPILDILMKTFSNIGGPVVLIGISLGLTVKFWLRRQWIELFGLLWAAIGGALVSLLIKAGFNRDRPQIWAMIHDHLNTSSYPSGHVMNGVVIYGFCGYLLGRSFPRWRGLIYLGTFLLVLGIAWSRMYVGLHWPTDVLAGYATGFAWLNVSIISFEIRKRREEMRRKQI</sequence>
<feature type="transmembrane region" description="Helical" evidence="1">
    <location>
        <begin position="113"/>
        <end position="134"/>
    </location>
</feature>
<dbReference type="SUPFAM" id="SSF48317">
    <property type="entry name" value="Acid phosphatase/Vanadium-dependent haloperoxidase"/>
    <property type="match status" value="1"/>
</dbReference>
<evidence type="ECO:0000256" key="1">
    <source>
        <dbReference type="SAM" id="Phobius"/>
    </source>
</evidence>
<feature type="transmembrane region" description="Helical" evidence="1">
    <location>
        <begin position="31"/>
        <end position="49"/>
    </location>
</feature>
<dbReference type="PANTHER" id="PTHR14969">
    <property type="entry name" value="SPHINGOSINE-1-PHOSPHATE PHOSPHOHYDROLASE"/>
    <property type="match status" value="1"/>
</dbReference>
<evidence type="ECO:0000259" key="2">
    <source>
        <dbReference type="SMART" id="SM00014"/>
    </source>
</evidence>
<reference evidence="3 4" key="1">
    <citation type="journal article" date="2022" name="Front. Microbiol.">
        <title>High genomic differentiation and limited gene flow indicate recent cryptic speciation within the genus Laspinema (cyanobacteria).</title>
        <authorList>
            <person name="Stanojkovic A."/>
            <person name="Skoupy S."/>
            <person name="Skaloud P."/>
            <person name="Dvorak P."/>
        </authorList>
    </citation>
    <scope>NUCLEOTIDE SEQUENCE [LARGE SCALE GENOMIC DNA]</scope>
    <source>
        <strain evidence="3 4">D2a</strain>
    </source>
</reference>
<comment type="caution">
    <text evidence="3">The sequence shown here is derived from an EMBL/GenBank/DDBJ whole genome shotgun (WGS) entry which is preliminary data.</text>
</comment>
<name>A0ABT2N191_9CYAN</name>
<feature type="transmembrane region" description="Helical" evidence="1">
    <location>
        <begin position="154"/>
        <end position="174"/>
    </location>
</feature>
<dbReference type="Proteomes" id="UP001525890">
    <property type="component" value="Unassembled WGS sequence"/>
</dbReference>
<dbReference type="CDD" id="cd03392">
    <property type="entry name" value="PAP2_like_2"/>
    <property type="match status" value="1"/>
</dbReference>
<dbReference type="Gene3D" id="1.20.144.10">
    <property type="entry name" value="Phosphatidic acid phosphatase type 2/haloperoxidase"/>
    <property type="match status" value="1"/>
</dbReference>